<dbReference type="EMBL" id="CP001352">
    <property type="protein sequence ID" value="ACL63269.1"/>
    <property type="molecule type" value="Genomic_DNA"/>
</dbReference>
<protein>
    <submittedName>
        <fullName evidence="2">Uncharacterized protein</fullName>
    </submittedName>
</protein>
<evidence type="ECO:0000313" key="3">
    <source>
        <dbReference type="Proteomes" id="UP000008207"/>
    </source>
</evidence>
<organism evidence="2 3">
    <name type="scientific">Methylobacterium nodulans (strain LMG 21967 / CNCM I-2342 / ORS 2060)</name>
    <dbReference type="NCBI Taxonomy" id="460265"/>
    <lineage>
        <taxon>Bacteria</taxon>
        <taxon>Pseudomonadati</taxon>
        <taxon>Pseudomonadota</taxon>
        <taxon>Alphaproteobacteria</taxon>
        <taxon>Hyphomicrobiales</taxon>
        <taxon>Methylobacteriaceae</taxon>
        <taxon>Methylobacterium</taxon>
    </lineage>
</organism>
<accession>B8IXX9</accession>
<feature type="coiled-coil region" evidence="1">
    <location>
        <begin position="7"/>
        <end position="34"/>
    </location>
</feature>
<evidence type="ECO:0000256" key="1">
    <source>
        <dbReference type="SAM" id="Coils"/>
    </source>
</evidence>
<geneLocation type="plasmid" evidence="2 3">
    <name>pMNOD03</name>
</geneLocation>
<dbReference type="RefSeq" id="WP_012634288.1">
    <property type="nucleotide sequence ID" value="NC_011893.1"/>
</dbReference>
<keyword evidence="3" id="KW-1185">Reference proteome</keyword>
<keyword evidence="2" id="KW-0614">Plasmid</keyword>
<sequence length="92" mass="10691">MPNRPEIESTKVDVVALFEELKQYREQESAASEQLTVPDYRKGKRNLAVWIDEAAFRQFKVMVAESGLTLQDYMVDLINREFERMGKPPIAK</sequence>
<gene>
    <name evidence="2" type="ordered locus">Mnod_8814</name>
</gene>
<dbReference type="OrthoDB" id="8005894at2"/>
<proteinExistence type="predicted"/>
<dbReference type="HOGENOM" id="CLU_2409875_0_0_5"/>
<dbReference type="Proteomes" id="UP000008207">
    <property type="component" value="Plasmid pMNOD03"/>
</dbReference>
<name>B8IXX9_METNO</name>
<reference evidence="3" key="1">
    <citation type="submission" date="2009-01" db="EMBL/GenBank/DDBJ databases">
        <title>Complete sequence of plasmid 3 of Methylobacterium nodulans ORS 2060.</title>
        <authorList>
            <consortium name="US DOE Joint Genome Institute"/>
            <person name="Lucas S."/>
            <person name="Copeland A."/>
            <person name="Lapidus A."/>
            <person name="Glavina del Rio T."/>
            <person name="Dalin E."/>
            <person name="Tice H."/>
            <person name="Bruce D."/>
            <person name="Goodwin L."/>
            <person name="Pitluck S."/>
            <person name="Sims D."/>
            <person name="Brettin T."/>
            <person name="Detter J.C."/>
            <person name="Han C."/>
            <person name="Larimer F."/>
            <person name="Land M."/>
            <person name="Hauser L."/>
            <person name="Kyrpides N."/>
            <person name="Ivanova N."/>
            <person name="Marx C.J."/>
            <person name="Richardson P."/>
        </authorList>
    </citation>
    <scope>NUCLEOTIDE SEQUENCE [LARGE SCALE GENOMIC DNA]</scope>
    <source>
        <strain evidence="3">LMG 21967 / CNCM I-2342 / ORS 2060</strain>
        <plasmid evidence="3">Plasmid pMNOD03</plasmid>
    </source>
</reference>
<dbReference type="AlphaFoldDB" id="B8IXX9"/>
<evidence type="ECO:0000313" key="2">
    <source>
        <dbReference type="EMBL" id="ACL63269.1"/>
    </source>
</evidence>
<keyword evidence="1" id="KW-0175">Coiled coil</keyword>
<dbReference type="KEGG" id="mno:Mnod_8814"/>